<name>A0A1B1KHY1_RHOOP</name>
<protein>
    <recommendedName>
        <fullName evidence="3">YCII-related domain-containing protein</fullName>
    </recommendedName>
</protein>
<dbReference type="Proteomes" id="UP000186108">
    <property type="component" value="Plasmid pR1CP1"/>
</dbReference>
<dbReference type="AlphaFoldDB" id="A0A1B1KHY1"/>
<evidence type="ECO:0000313" key="1">
    <source>
        <dbReference type="EMBL" id="ANS32221.1"/>
    </source>
</evidence>
<dbReference type="EMBL" id="CP009112">
    <property type="protein sequence ID" value="ANS32221.1"/>
    <property type="molecule type" value="Genomic_DNA"/>
</dbReference>
<sequence>MLRASGPTYISDTRTAALLFESPDRAALEKVLSTDPFMEHGQVSDLTITEWDPIFGILNPESSKSGQATNQIIIGLIESVGARGNDYEVPQS</sequence>
<evidence type="ECO:0008006" key="3">
    <source>
        <dbReference type="Google" id="ProtNLM"/>
    </source>
</evidence>
<dbReference type="InterPro" id="IPR011008">
    <property type="entry name" value="Dimeric_a/b-barrel"/>
</dbReference>
<evidence type="ECO:0000313" key="2">
    <source>
        <dbReference type="Proteomes" id="UP000186108"/>
    </source>
</evidence>
<proteinExistence type="predicted"/>
<reference evidence="1 2" key="1">
    <citation type="submission" date="2014-07" db="EMBL/GenBank/DDBJ databases">
        <authorList>
            <person name="Zhang J.E."/>
            <person name="Yang H."/>
            <person name="Guo J."/>
            <person name="Deng Z."/>
            <person name="Luo H."/>
            <person name="Luo M."/>
            <person name="Zhao B."/>
        </authorList>
    </citation>
    <scope>NUCLEOTIDE SEQUENCE [LARGE SCALE GENOMIC DNA]</scope>
    <source>
        <strain evidence="1 2">1CP</strain>
        <plasmid evidence="2">Plasmid pr1cp1</plasmid>
    </source>
</reference>
<organism evidence="1 2">
    <name type="scientific">Rhodococcus opacus</name>
    <name type="common">Nocardia opaca</name>
    <dbReference type="NCBI Taxonomy" id="37919"/>
    <lineage>
        <taxon>Bacteria</taxon>
        <taxon>Bacillati</taxon>
        <taxon>Actinomycetota</taxon>
        <taxon>Actinomycetes</taxon>
        <taxon>Mycobacteriales</taxon>
        <taxon>Nocardiaceae</taxon>
        <taxon>Rhodococcus</taxon>
    </lineage>
</organism>
<geneLocation type="plasmid" evidence="2">
    <name>pr1cp1</name>
</geneLocation>
<gene>
    <name evidence="1" type="ORF">R1CP_38110</name>
</gene>
<accession>A0A1B1KHY1</accession>
<dbReference type="SUPFAM" id="SSF54909">
    <property type="entry name" value="Dimeric alpha+beta barrel"/>
    <property type="match status" value="1"/>
</dbReference>
<keyword evidence="1" id="KW-0614">Plasmid</keyword>